<dbReference type="EMBL" id="RWJF01000001">
    <property type="protein sequence ID" value="RST30537.1"/>
    <property type="molecule type" value="Genomic_DNA"/>
</dbReference>
<dbReference type="GO" id="GO:0008146">
    <property type="term" value="F:sulfotransferase activity"/>
    <property type="evidence" value="ECO:0007669"/>
    <property type="project" value="TreeGrafter"/>
</dbReference>
<dbReference type="InterPro" id="IPR035985">
    <property type="entry name" value="Ubiquitin-activating_enz"/>
</dbReference>
<accession>A0A3R9X7D7</accession>
<protein>
    <submittedName>
        <fullName evidence="3">HesA/MoeB/ThiF family protein</fullName>
    </submittedName>
</protein>
<proteinExistence type="inferred from homology"/>
<evidence type="ECO:0000256" key="1">
    <source>
        <dbReference type="ARBA" id="ARBA00009919"/>
    </source>
</evidence>
<comment type="similarity">
    <text evidence="1">Belongs to the HesA/MoeB/ThiF family.</text>
</comment>
<dbReference type="InterPro" id="IPR045886">
    <property type="entry name" value="ThiF/MoeB/HesA"/>
</dbReference>
<dbReference type="Gene3D" id="3.40.50.720">
    <property type="entry name" value="NAD(P)-binding Rossmann-like Domain"/>
    <property type="match status" value="1"/>
</dbReference>
<organism evidence="3 4">
    <name type="scientific">Sphingomonas ginkgonis</name>
    <dbReference type="NCBI Taxonomy" id="2315330"/>
    <lineage>
        <taxon>Bacteria</taxon>
        <taxon>Pseudomonadati</taxon>
        <taxon>Pseudomonadota</taxon>
        <taxon>Alphaproteobacteria</taxon>
        <taxon>Sphingomonadales</taxon>
        <taxon>Sphingomonadaceae</taxon>
        <taxon>Sphingomonas</taxon>
    </lineage>
</organism>
<evidence type="ECO:0000313" key="3">
    <source>
        <dbReference type="EMBL" id="RST30537.1"/>
    </source>
</evidence>
<reference evidence="3 4" key="1">
    <citation type="submission" date="2018-12" db="EMBL/GenBank/DDBJ databases">
        <title>Sphingomonas sp. HMF7854 Genome sequencing and assembly.</title>
        <authorList>
            <person name="Cha I."/>
            <person name="Kang H."/>
            <person name="Kim H."/>
            <person name="Kang J."/>
            <person name="Joh K."/>
        </authorList>
    </citation>
    <scope>NUCLEOTIDE SEQUENCE [LARGE SCALE GENOMIC DNA]</scope>
    <source>
        <strain evidence="3 4">HMF7854</strain>
    </source>
</reference>
<dbReference type="GO" id="GO:0005829">
    <property type="term" value="C:cytosol"/>
    <property type="evidence" value="ECO:0007669"/>
    <property type="project" value="TreeGrafter"/>
</dbReference>
<dbReference type="RefSeq" id="WP_126718370.1">
    <property type="nucleotide sequence ID" value="NZ_RWJF01000001.1"/>
</dbReference>
<dbReference type="InterPro" id="IPR000594">
    <property type="entry name" value="ThiF_NAD_FAD-bd"/>
</dbReference>
<dbReference type="PANTHER" id="PTHR10953:SF102">
    <property type="entry name" value="ADENYLYLTRANSFERASE AND SULFURTRANSFERASE MOCS3"/>
    <property type="match status" value="1"/>
</dbReference>
<dbReference type="GO" id="GO:0004792">
    <property type="term" value="F:thiosulfate-cyanide sulfurtransferase activity"/>
    <property type="evidence" value="ECO:0007669"/>
    <property type="project" value="TreeGrafter"/>
</dbReference>
<evidence type="ECO:0000259" key="2">
    <source>
        <dbReference type="Pfam" id="PF00899"/>
    </source>
</evidence>
<dbReference type="PANTHER" id="PTHR10953">
    <property type="entry name" value="UBIQUITIN-ACTIVATING ENZYME E1"/>
    <property type="match status" value="1"/>
</dbReference>
<feature type="domain" description="THIF-type NAD/FAD binding fold" evidence="2">
    <location>
        <begin position="11"/>
        <end position="247"/>
    </location>
</feature>
<keyword evidence="4" id="KW-1185">Reference proteome</keyword>
<dbReference type="AlphaFoldDB" id="A0A3R9X7D7"/>
<dbReference type="Proteomes" id="UP000274661">
    <property type="component" value="Unassembled WGS sequence"/>
</dbReference>
<dbReference type="SUPFAM" id="SSF69572">
    <property type="entry name" value="Activating enzymes of the ubiquitin-like proteins"/>
    <property type="match status" value="1"/>
</dbReference>
<dbReference type="GO" id="GO:0008641">
    <property type="term" value="F:ubiquitin-like modifier activating enzyme activity"/>
    <property type="evidence" value="ECO:0007669"/>
    <property type="project" value="InterPro"/>
</dbReference>
<dbReference type="Pfam" id="PF00899">
    <property type="entry name" value="ThiF"/>
    <property type="match status" value="1"/>
</dbReference>
<evidence type="ECO:0000313" key="4">
    <source>
        <dbReference type="Proteomes" id="UP000274661"/>
    </source>
</evidence>
<gene>
    <name evidence="3" type="ORF">HMF7854_06600</name>
</gene>
<sequence>MTFTDEELDRYARQIVLREFGGAGQSRLKAASVCAVGAGGIGSAVIPALAGAGVGRLTIIDGDMVSLSNLQRQSLYRSDQVDQPKAPLAAAFVEALNPFVTITACEQRIDTANAAELLAGHDVILDGTDNFMTRLAVSDSAVGLGIPLLSAAAAQFQGQVGLWRGHEPDQPCYRCFVGDAFDADDCDSCAELGVLGALTGTVGNFAALLAIRTLAGVGEDPAGKLHLFDGLTGDWRAMTLRKDPGCRACGSQR</sequence>
<dbReference type="FunFam" id="3.40.50.720:FF:000080">
    <property type="entry name" value="Thiazole biosynthesis adenylyltransferase ThiF"/>
    <property type="match status" value="1"/>
</dbReference>
<dbReference type="GO" id="GO:0016779">
    <property type="term" value="F:nucleotidyltransferase activity"/>
    <property type="evidence" value="ECO:0007669"/>
    <property type="project" value="TreeGrafter"/>
</dbReference>
<dbReference type="OrthoDB" id="9804286at2"/>
<name>A0A3R9X7D7_9SPHN</name>
<dbReference type="CDD" id="cd00757">
    <property type="entry name" value="ThiF_MoeB_HesA_family"/>
    <property type="match status" value="1"/>
</dbReference>
<comment type="caution">
    <text evidence="3">The sequence shown here is derived from an EMBL/GenBank/DDBJ whole genome shotgun (WGS) entry which is preliminary data.</text>
</comment>